<protein>
    <submittedName>
        <fullName evidence="1">Uncharacterized protein</fullName>
    </submittedName>
</protein>
<dbReference type="AlphaFoldDB" id="A0A2P2IZ83"/>
<reference evidence="1" key="1">
    <citation type="submission" date="2018-02" db="EMBL/GenBank/DDBJ databases">
        <title>Rhizophora mucronata_Transcriptome.</title>
        <authorList>
            <person name="Meera S.P."/>
            <person name="Sreeshan A."/>
            <person name="Augustine A."/>
        </authorList>
    </citation>
    <scope>NUCLEOTIDE SEQUENCE</scope>
    <source>
        <tissue evidence="1">Leaf</tissue>
    </source>
</reference>
<dbReference type="EMBL" id="GGEC01006028">
    <property type="protein sequence ID" value="MBW86511.1"/>
    <property type="molecule type" value="Transcribed_RNA"/>
</dbReference>
<sequence length="46" mass="5663">MNHKKVRLYELFLPFIRIFSTTYFYNKNSANQRETKTFRDKTQSLS</sequence>
<evidence type="ECO:0000313" key="1">
    <source>
        <dbReference type="EMBL" id="MBW86511.1"/>
    </source>
</evidence>
<accession>A0A2P2IZ83</accession>
<dbReference type="EMBL" id="GGEC01006029">
    <property type="protein sequence ID" value="MBW86512.1"/>
    <property type="molecule type" value="Transcribed_RNA"/>
</dbReference>
<name>A0A2P2IZ83_RHIMU</name>
<organism evidence="1">
    <name type="scientific">Rhizophora mucronata</name>
    <name type="common">Asiatic mangrove</name>
    <dbReference type="NCBI Taxonomy" id="61149"/>
    <lineage>
        <taxon>Eukaryota</taxon>
        <taxon>Viridiplantae</taxon>
        <taxon>Streptophyta</taxon>
        <taxon>Embryophyta</taxon>
        <taxon>Tracheophyta</taxon>
        <taxon>Spermatophyta</taxon>
        <taxon>Magnoliopsida</taxon>
        <taxon>eudicotyledons</taxon>
        <taxon>Gunneridae</taxon>
        <taxon>Pentapetalae</taxon>
        <taxon>rosids</taxon>
        <taxon>fabids</taxon>
        <taxon>Malpighiales</taxon>
        <taxon>Rhizophoraceae</taxon>
        <taxon>Rhizophora</taxon>
    </lineage>
</organism>
<proteinExistence type="predicted"/>